<feature type="signal peptide" evidence="2">
    <location>
        <begin position="1"/>
        <end position="29"/>
    </location>
</feature>
<evidence type="ECO:0000313" key="3">
    <source>
        <dbReference type="EMBL" id="GII37664.1"/>
    </source>
</evidence>
<name>A0A8J3U808_9ACTN</name>
<sequence>MSPRSSVMPIMVGGAANIAKLLVATMAVAGAYVGAQASQAEPGDVPALSSVTPSGSTSSGSSTTGAFADRPTRVMTLTTRADEAEATNLTTGAAPEAAPAPGTVTVTAMPGGADCERTYRVRTVIDSDGSGVSYAWQVVRWNTSTREWQPYFASRSGFTGGPRAVEWRPRIDGNPGRYRVRLDVGSRSYESAAFQVAC</sequence>
<feature type="chain" id="PRO_5038911172" description="Secreted protein" evidence="2">
    <location>
        <begin position="30"/>
        <end position="198"/>
    </location>
</feature>
<dbReference type="EMBL" id="BOOP01000009">
    <property type="protein sequence ID" value="GII37664.1"/>
    <property type="molecule type" value="Genomic_DNA"/>
</dbReference>
<evidence type="ECO:0008006" key="5">
    <source>
        <dbReference type="Google" id="ProtNLM"/>
    </source>
</evidence>
<dbReference type="Proteomes" id="UP000622547">
    <property type="component" value="Unassembled WGS sequence"/>
</dbReference>
<comment type="caution">
    <text evidence="3">The sequence shown here is derived from an EMBL/GenBank/DDBJ whole genome shotgun (WGS) entry which is preliminary data.</text>
</comment>
<feature type="compositionally biased region" description="Low complexity" evidence="1">
    <location>
        <begin position="49"/>
        <end position="65"/>
    </location>
</feature>
<feature type="compositionally biased region" description="Low complexity" evidence="1">
    <location>
        <begin position="90"/>
        <end position="102"/>
    </location>
</feature>
<accession>A0A8J3U808</accession>
<reference evidence="3 4" key="1">
    <citation type="submission" date="2021-01" db="EMBL/GenBank/DDBJ databases">
        <title>Whole genome shotgun sequence of Planotetraspora phitsanulokensis NBRC 104273.</title>
        <authorList>
            <person name="Komaki H."/>
            <person name="Tamura T."/>
        </authorList>
    </citation>
    <scope>NUCLEOTIDE SEQUENCE [LARGE SCALE GENOMIC DNA]</scope>
    <source>
        <strain evidence="3 4">NBRC 104273</strain>
    </source>
</reference>
<evidence type="ECO:0000256" key="2">
    <source>
        <dbReference type="SAM" id="SignalP"/>
    </source>
</evidence>
<dbReference type="AlphaFoldDB" id="A0A8J3U808"/>
<keyword evidence="4" id="KW-1185">Reference proteome</keyword>
<dbReference type="RefSeq" id="WP_204073342.1">
    <property type="nucleotide sequence ID" value="NZ_BAABHI010000027.1"/>
</dbReference>
<evidence type="ECO:0000313" key="4">
    <source>
        <dbReference type="Proteomes" id="UP000622547"/>
    </source>
</evidence>
<protein>
    <recommendedName>
        <fullName evidence="5">Secreted protein</fullName>
    </recommendedName>
</protein>
<feature type="region of interest" description="Disordered" evidence="1">
    <location>
        <begin position="83"/>
        <end position="102"/>
    </location>
</feature>
<keyword evidence="2" id="KW-0732">Signal</keyword>
<proteinExistence type="predicted"/>
<evidence type="ECO:0000256" key="1">
    <source>
        <dbReference type="SAM" id="MobiDB-lite"/>
    </source>
</evidence>
<feature type="region of interest" description="Disordered" evidence="1">
    <location>
        <begin position="39"/>
        <end position="71"/>
    </location>
</feature>
<gene>
    <name evidence="3" type="ORF">Pph01_26670</name>
</gene>
<organism evidence="3 4">
    <name type="scientific">Planotetraspora phitsanulokensis</name>
    <dbReference type="NCBI Taxonomy" id="575192"/>
    <lineage>
        <taxon>Bacteria</taxon>
        <taxon>Bacillati</taxon>
        <taxon>Actinomycetota</taxon>
        <taxon>Actinomycetes</taxon>
        <taxon>Streptosporangiales</taxon>
        <taxon>Streptosporangiaceae</taxon>
        <taxon>Planotetraspora</taxon>
    </lineage>
</organism>